<evidence type="ECO:0000313" key="2">
    <source>
        <dbReference type="Proteomes" id="UP001480595"/>
    </source>
</evidence>
<protein>
    <submittedName>
        <fullName evidence="1">Uncharacterized protein</fullName>
    </submittedName>
</protein>
<keyword evidence="2" id="KW-1185">Reference proteome</keyword>
<comment type="caution">
    <text evidence="1">The sequence shown here is derived from an EMBL/GenBank/DDBJ whole genome shotgun (WGS) entry which is preliminary data.</text>
</comment>
<reference evidence="1 2" key="1">
    <citation type="submission" date="2023-01" db="EMBL/GenBank/DDBJ databases">
        <title>Analysis of 21 Apiospora genomes using comparative genomics revels a genus with tremendous synthesis potential of carbohydrate active enzymes and secondary metabolites.</title>
        <authorList>
            <person name="Sorensen T."/>
        </authorList>
    </citation>
    <scope>NUCLEOTIDE SEQUENCE [LARGE SCALE GENOMIC DNA]</scope>
    <source>
        <strain evidence="1 2">CBS 135458</strain>
    </source>
</reference>
<dbReference type="Proteomes" id="UP001480595">
    <property type="component" value="Unassembled WGS sequence"/>
</dbReference>
<name>A0ABR1VGI2_9PEZI</name>
<accession>A0ABR1VGI2</accession>
<organism evidence="1 2">
    <name type="scientific">Apiospora phragmitis</name>
    <dbReference type="NCBI Taxonomy" id="2905665"/>
    <lineage>
        <taxon>Eukaryota</taxon>
        <taxon>Fungi</taxon>
        <taxon>Dikarya</taxon>
        <taxon>Ascomycota</taxon>
        <taxon>Pezizomycotina</taxon>
        <taxon>Sordariomycetes</taxon>
        <taxon>Xylariomycetidae</taxon>
        <taxon>Amphisphaeriales</taxon>
        <taxon>Apiosporaceae</taxon>
        <taxon>Apiospora</taxon>
    </lineage>
</organism>
<dbReference type="EMBL" id="JAQQWL010000006">
    <property type="protein sequence ID" value="KAK8070305.1"/>
    <property type="molecule type" value="Genomic_DNA"/>
</dbReference>
<dbReference type="RefSeq" id="XP_066717599.1">
    <property type="nucleotide sequence ID" value="XM_066858330.1"/>
</dbReference>
<dbReference type="GeneID" id="92091393"/>
<sequence length="113" mass="11758">MIFAEGSPAANNGGFITLETSHILGAADWAVATGGEQRPTVVFYSTQDLSLQRHIKMQIGDAIAALGFIGTFAAPAPAPGPTVAHPTAMSAPSAYQTGNTVPLHVRCRYVAYT</sequence>
<gene>
    <name evidence="1" type="ORF">PG994_006921</name>
</gene>
<evidence type="ECO:0000313" key="1">
    <source>
        <dbReference type="EMBL" id="KAK8070305.1"/>
    </source>
</evidence>
<proteinExistence type="predicted"/>